<organism evidence="1 2">
    <name type="scientific">Vreelandella neptunia</name>
    <dbReference type="NCBI Taxonomy" id="115551"/>
    <lineage>
        <taxon>Bacteria</taxon>
        <taxon>Pseudomonadati</taxon>
        <taxon>Pseudomonadota</taxon>
        <taxon>Gammaproteobacteria</taxon>
        <taxon>Oceanospirillales</taxon>
        <taxon>Halomonadaceae</taxon>
        <taxon>Vreelandella</taxon>
    </lineage>
</organism>
<reference evidence="1 2" key="1">
    <citation type="submission" date="2023-11" db="EMBL/GenBank/DDBJ databases">
        <title>MicrobeMod: A computational toolkit for identifying prokaryotic methylation and restriction-modification with nanopore sequencing.</title>
        <authorList>
            <person name="Crits-Christoph A."/>
            <person name="Kang S.C."/>
            <person name="Lee H."/>
            <person name="Ostrov N."/>
        </authorList>
    </citation>
    <scope>NUCLEOTIDE SEQUENCE [LARGE SCALE GENOMIC DNA]</scope>
    <source>
        <strain evidence="1 2">ATCC BAA-805</strain>
    </source>
</reference>
<evidence type="ECO:0000313" key="2">
    <source>
        <dbReference type="Proteomes" id="UP001324794"/>
    </source>
</evidence>
<accession>A0ABZ0YR18</accession>
<dbReference type="RefSeq" id="WP_223288810.1">
    <property type="nucleotide sequence ID" value="NZ_CP140255.1"/>
</dbReference>
<dbReference type="InterPro" id="IPR010906">
    <property type="entry name" value="Phage_lambda_Nu1_terminase-ssu"/>
</dbReference>
<dbReference type="Pfam" id="PF07471">
    <property type="entry name" value="Phage_Nu1"/>
    <property type="match status" value="1"/>
</dbReference>
<dbReference type="Proteomes" id="UP001324794">
    <property type="component" value="Chromosome"/>
</dbReference>
<dbReference type="EMBL" id="CP140255">
    <property type="protein sequence ID" value="WQH14609.1"/>
    <property type="molecule type" value="Genomic_DNA"/>
</dbReference>
<keyword evidence="2" id="KW-1185">Reference proteome</keyword>
<protein>
    <submittedName>
        <fullName evidence="1">Terminase small subunit</fullName>
    </submittedName>
</protein>
<evidence type="ECO:0000313" key="1">
    <source>
        <dbReference type="EMBL" id="WQH14609.1"/>
    </source>
</evidence>
<gene>
    <name evidence="1" type="ORF">SR894_08735</name>
</gene>
<sequence>MATQVDVAAHLDLSDRWVRELVQSGVLPASKGRGGYDLEQCRLAYIRHIRGQLSGQVRVPEARGIEAPEDVIDPYIEQKREQEEYLLTRERRIGQQQKNEVAARKVVPSEFAIFTLSKVAAEIAAILDTLPLTMKRKHPDLETRHLDTLMRELARARNKASGLDDILPELMDEFFDGIDSSA</sequence>
<name>A0ABZ0YR18_9GAMM</name>
<proteinExistence type="predicted"/>